<feature type="region of interest" description="Disordered" evidence="4">
    <location>
        <begin position="1"/>
        <end position="37"/>
    </location>
</feature>
<keyword evidence="6" id="KW-1185">Reference proteome</keyword>
<proteinExistence type="inferred from homology"/>
<gene>
    <name evidence="5" type="ORF">E4634_08495</name>
</gene>
<dbReference type="Pfam" id="PF00067">
    <property type="entry name" value="p450"/>
    <property type="match status" value="1"/>
</dbReference>
<dbReference type="PANTHER" id="PTHR46696">
    <property type="entry name" value="P450, PUTATIVE (EUROFUNG)-RELATED"/>
    <property type="match status" value="1"/>
</dbReference>
<dbReference type="InterPro" id="IPR002397">
    <property type="entry name" value="Cyt_P450_B"/>
</dbReference>
<comment type="similarity">
    <text evidence="2 3">Belongs to the cytochrome P450 family.</text>
</comment>
<comment type="caution">
    <text evidence="5">The sequence shown here is derived from an EMBL/GenBank/DDBJ whole genome shotgun (WGS) entry which is preliminary data.</text>
</comment>
<dbReference type="GO" id="GO:0016705">
    <property type="term" value="F:oxidoreductase activity, acting on paired donors, with incorporation or reduction of molecular oxygen"/>
    <property type="evidence" value="ECO:0007669"/>
    <property type="project" value="InterPro"/>
</dbReference>
<dbReference type="GO" id="GO:0020037">
    <property type="term" value="F:heme binding"/>
    <property type="evidence" value="ECO:0007669"/>
    <property type="project" value="InterPro"/>
</dbReference>
<dbReference type="GO" id="GO:0005506">
    <property type="term" value="F:iron ion binding"/>
    <property type="evidence" value="ECO:0007669"/>
    <property type="project" value="InterPro"/>
</dbReference>
<sequence>MVQDRPSRRPARFARGRKPSALRREKTDLPPHSNAHGVLPHRRFCMQSIDELELPYFPTDQADFASDPAPWFAAAREQHPWLGRCHFGYIVHDFQAMKDLMGMHDKMHIAHHRVVELMGGRGTSWGNYIDESMQAQNGPAHKRLRDIVAPAFTPRQAEKRRDMSRQVIRELLDEWAPRETFDFEEFAAQYPITIMCRVIGASPDVIPELRDSLEAIGLAFGMDPSILPRLNAAVDHMTVFVEALVAARRRGERESQEPDLLDDLLAVNGEDGLTDAELVNLLIFLFVAGYDTSKNLMTLMMYALLDHPDMYVKCAQDIGYCRKVIDETLRFHGPTSTMRVNIADVVYRDVLIPEDTTLFFPLNVAGRGPSAIERGEEFDPERATPAAHLGFGRGPHICLGMFLAKVQVEEGMHEIAQRLHNPQLAGEFGWRPYAGVWGLRGLPLRFEAA</sequence>
<evidence type="ECO:0000256" key="3">
    <source>
        <dbReference type="RuleBase" id="RU000461"/>
    </source>
</evidence>
<dbReference type="Gene3D" id="1.10.630.10">
    <property type="entry name" value="Cytochrome P450"/>
    <property type="match status" value="1"/>
</dbReference>
<reference evidence="5 6" key="1">
    <citation type="submission" date="2019-04" db="EMBL/GenBank/DDBJ databases">
        <title>Taxonomy of novel Haliea sp. from mangrove soil of West Coast of India.</title>
        <authorList>
            <person name="Verma A."/>
            <person name="Kumar P."/>
            <person name="Krishnamurthi S."/>
        </authorList>
    </citation>
    <scope>NUCLEOTIDE SEQUENCE [LARGE SCALE GENOMIC DNA]</scope>
    <source>
        <strain evidence="5 6">SAOS-164</strain>
    </source>
</reference>
<dbReference type="AlphaFoldDB" id="A0A4Z0M3Y8"/>
<keyword evidence="3" id="KW-0503">Monooxygenase</keyword>
<evidence type="ECO:0000256" key="4">
    <source>
        <dbReference type="SAM" id="MobiDB-lite"/>
    </source>
</evidence>
<keyword evidence="3" id="KW-0479">Metal-binding</keyword>
<keyword evidence="3" id="KW-0408">Iron</keyword>
<feature type="compositionally biased region" description="Basic residues" evidence="4">
    <location>
        <begin position="8"/>
        <end position="21"/>
    </location>
</feature>
<name>A0A4Z0M3Y8_9GAMM</name>
<dbReference type="SUPFAM" id="SSF48264">
    <property type="entry name" value="Cytochrome P450"/>
    <property type="match status" value="1"/>
</dbReference>
<dbReference type="GO" id="GO:0004497">
    <property type="term" value="F:monooxygenase activity"/>
    <property type="evidence" value="ECO:0007669"/>
    <property type="project" value="UniProtKB-KW"/>
</dbReference>
<dbReference type="OrthoDB" id="9764248at2"/>
<dbReference type="InterPro" id="IPR036396">
    <property type="entry name" value="Cyt_P450_sf"/>
</dbReference>
<evidence type="ECO:0000313" key="5">
    <source>
        <dbReference type="EMBL" id="TGD74160.1"/>
    </source>
</evidence>
<dbReference type="EMBL" id="SRLE01000006">
    <property type="protein sequence ID" value="TGD74160.1"/>
    <property type="molecule type" value="Genomic_DNA"/>
</dbReference>
<accession>A0A4Z0M3Y8</accession>
<dbReference type="PRINTS" id="PR00359">
    <property type="entry name" value="BP450"/>
</dbReference>
<comment type="cofactor">
    <cofactor evidence="1">
        <name>heme</name>
        <dbReference type="ChEBI" id="CHEBI:30413"/>
    </cofactor>
</comment>
<organism evidence="5 6">
    <name type="scientific">Mangrovimicrobium sediminis</name>
    <dbReference type="NCBI Taxonomy" id="2562682"/>
    <lineage>
        <taxon>Bacteria</taxon>
        <taxon>Pseudomonadati</taxon>
        <taxon>Pseudomonadota</taxon>
        <taxon>Gammaproteobacteria</taxon>
        <taxon>Cellvibrionales</taxon>
        <taxon>Halieaceae</taxon>
        <taxon>Mangrovimicrobium</taxon>
    </lineage>
</organism>
<dbReference type="Proteomes" id="UP000298050">
    <property type="component" value="Unassembled WGS sequence"/>
</dbReference>
<dbReference type="InterPro" id="IPR017972">
    <property type="entry name" value="Cyt_P450_CS"/>
</dbReference>
<protein>
    <submittedName>
        <fullName evidence="5">Cytochrome P450</fullName>
    </submittedName>
</protein>
<evidence type="ECO:0000256" key="2">
    <source>
        <dbReference type="ARBA" id="ARBA00010617"/>
    </source>
</evidence>
<keyword evidence="3" id="KW-0560">Oxidoreductase</keyword>
<keyword evidence="3" id="KW-0349">Heme</keyword>
<evidence type="ECO:0000256" key="1">
    <source>
        <dbReference type="ARBA" id="ARBA00001971"/>
    </source>
</evidence>
<dbReference type="PRINTS" id="PR00385">
    <property type="entry name" value="P450"/>
</dbReference>
<dbReference type="PROSITE" id="PS00086">
    <property type="entry name" value="CYTOCHROME_P450"/>
    <property type="match status" value="1"/>
</dbReference>
<dbReference type="PANTHER" id="PTHR46696:SF1">
    <property type="entry name" value="CYTOCHROME P450 YJIB-RELATED"/>
    <property type="match status" value="1"/>
</dbReference>
<evidence type="ECO:0000313" key="6">
    <source>
        <dbReference type="Proteomes" id="UP000298050"/>
    </source>
</evidence>
<dbReference type="InterPro" id="IPR001128">
    <property type="entry name" value="Cyt_P450"/>
</dbReference>